<feature type="transmembrane region" description="Helical" evidence="7">
    <location>
        <begin position="6"/>
        <end position="28"/>
    </location>
</feature>
<name>A0AAW2YRU4_9EUKA</name>
<proteinExistence type="inferred from homology"/>
<keyword evidence="4 7" id="KW-0812">Transmembrane</keyword>
<dbReference type="Pfam" id="PF12036">
    <property type="entry name" value="DUF3522"/>
    <property type="match status" value="2"/>
</dbReference>
<evidence type="ECO:0000256" key="1">
    <source>
        <dbReference type="ARBA" id="ARBA00004651"/>
    </source>
</evidence>
<feature type="transmembrane region" description="Helical" evidence="7">
    <location>
        <begin position="172"/>
        <end position="192"/>
    </location>
</feature>
<keyword evidence="3" id="KW-1003">Cell membrane</keyword>
<evidence type="ECO:0000313" key="8">
    <source>
        <dbReference type="EMBL" id="KAL0479794.1"/>
    </source>
</evidence>
<dbReference type="InterPro" id="IPR021910">
    <property type="entry name" value="NGX6/PGAP6/MYMK"/>
</dbReference>
<dbReference type="AlphaFoldDB" id="A0AAW2YRU4"/>
<organism evidence="8 9">
    <name type="scientific">Acrasis kona</name>
    <dbReference type="NCBI Taxonomy" id="1008807"/>
    <lineage>
        <taxon>Eukaryota</taxon>
        <taxon>Discoba</taxon>
        <taxon>Heterolobosea</taxon>
        <taxon>Tetramitia</taxon>
        <taxon>Eutetramitia</taxon>
        <taxon>Acrasidae</taxon>
        <taxon>Acrasis</taxon>
    </lineage>
</organism>
<evidence type="ECO:0000256" key="4">
    <source>
        <dbReference type="ARBA" id="ARBA00022692"/>
    </source>
</evidence>
<evidence type="ECO:0000256" key="2">
    <source>
        <dbReference type="ARBA" id="ARBA00005542"/>
    </source>
</evidence>
<feature type="transmembrane region" description="Helical" evidence="7">
    <location>
        <begin position="40"/>
        <end position="58"/>
    </location>
</feature>
<gene>
    <name evidence="8" type="ORF">AKO1_007410</name>
</gene>
<feature type="transmembrane region" description="Helical" evidence="7">
    <location>
        <begin position="241"/>
        <end position="257"/>
    </location>
</feature>
<dbReference type="GO" id="GO:0005886">
    <property type="term" value="C:plasma membrane"/>
    <property type="evidence" value="ECO:0007669"/>
    <property type="project" value="UniProtKB-SubCell"/>
</dbReference>
<evidence type="ECO:0000256" key="6">
    <source>
        <dbReference type="ARBA" id="ARBA00023136"/>
    </source>
</evidence>
<comment type="caution">
    <text evidence="8">The sequence shown here is derived from an EMBL/GenBank/DDBJ whole genome shotgun (WGS) entry which is preliminary data.</text>
</comment>
<feature type="transmembrane region" description="Helical" evidence="7">
    <location>
        <begin position="64"/>
        <end position="85"/>
    </location>
</feature>
<dbReference type="PANTHER" id="PTHR36561">
    <property type="entry name" value="HAEMOLYSIN-III RELATED-RELATED"/>
    <property type="match status" value="1"/>
</dbReference>
<evidence type="ECO:0000256" key="7">
    <source>
        <dbReference type="SAM" id="Phobius"/>
    </source>
</evidence>
<dbReference type="EMBL" id="JAOPGA020000603">
    <property type="protein sequence ID" value="KAL0479794.1"/>
    <property type="molecule type" value="Genomic_DNA"/>
</dbReference>
<evidence type="ECO:0000313" key="9">
    <source>
        <dbReference type="Proteomes" id="UP001431209"/>
    </source>
</evidence>
<reference evidence="8 9" key="1">
    <citation type="submission" date="2024-03" db="EMBL/GenBank/DDBJ databases">
        <title>The Acrasis kona genome and developmental transcriptomes reveal deep origins of eukaryotic multicellular pathways.</title>
        <authorList>
            <person name="Sheikh S."/>
            <person name="Fu C.-J."/>
            <person name="Brown M.W."/>
            <person name="Baldauf S.L."/>
        </authorList>
    </citation>
    <scope>NUCLEOTIDE SEQUENCE [LARGE SCALE GENOMIC DNA]</scope>
    <source>
        <strain evidence="8 9">ATCC MYA-3509</strain>
    </source>
</reference>
<accession>A0AAW2YRU4</accession>
<feature type="transmembrane region" description="Helical" evidence="7">
    <location>
        <begin position="213"/>
        <end position="229"/>
    </location>
</feature>
<protein>
    <submittedName>
        <fullName evidence="8">Uncharacterized protein</fullName>
    </submittedName>
</protein>
<keyword evidence="9" id="KW-1185">Reference proteome</keyword>
<keyword evidence="6 7" id="KW-0472">Membrane</keyword>
<dbReference type="PANTHER" id="PTHR36561:SF2">
    <property type="entry name" value="HAEMOLYSIN-III RELATED"/>
    <property type="match status" value="1"/>
</dbReference>
<evidence type="ECO:0000256" key="5">
    <source>
        <dbReference type="ARBA" id="ARBA00022989"/>
    </source>
</evidence>
<keyword evidence="5 7" id="KW-1133">Transmembrane helix</keyword>
<dbReference type="Proteomes" id="UP001431209">
    <property type="component" value="Unassembled WGS sequence"/>
</dbReference>
<comment type="subcellular location">
    <subcellularLocation>
        <location evidence="1">Cell membrane</location>
        <topology evidence="1">Multi-pass membrane protein</topology>
    </subcellularLocation>
</comment>
<evidence type="ECO:0000256" key="3">
    <source>
        <dbReference type="ARBA" id="ARBA00022475"/>
    </source>
</evidence>
<comment type="similarity">
    <text evidence="2">Belongs to the TMEM8 family.</text>
</comment>
<sequence length="267" mass="30696">MKLTETAFLYSILFLTGAVFFLDAIYNLIQESSDLPNDKIVEALIVFVTNLTAVPPLIGIIRKGAYVEGIIGFMSLVTSIFYHVCDSTGIEVWNMNAGNWHRLDNVFVILVAQEIAYFLTFALKIEHTATRSLPLDTPSHSNYQQHFAHEQRVVVLFRWLGLTFCLVCQERAPWNVVFTILPIIITGFLAFLRMKLFVRYDLRPEFDPRSIKIGLVFAFIAIFFFVLGLDDKHDYLRAKHGVWHAMLGFALYFLFNSREITSKKLID</sequence>